<dbReference type="GeneID" id="112681241"/>
<dbReference type="CDD" id="cd09274">
    <property type="entry name" value="RNase_HI_RT_Ty3"/>
    <property type="match status" value="1"/>
</dbReference>
<dbReference type="InterPro" id="IPR041588">
    <property type="entry name" value="Integrase_H2C2"/>
</dbReference>
<dbReference type="FunFam" id="3.30.70.270:FF:000026">
    <property type="entry name" value="Transposon Ty3-G Gag-Pol polyprotein"/>
    <property type="match status" value="1"/>
</dbReference>
<organism evidence="9 10">
    <name type="scientific">Sipha flava</name>
    <name type="common">yellow sugarcane aphid</name>
    <dbReference type="NCBI Taxonomy" id="143950"/>
    <lineage>
        <taxon>Eukaryota</taxon>
        <taxon>Metazoa</taxon>
        <taxon>Ecdysozoa</taxon>
        <taxon>Arthropoda</taxon>
        <taxon>Hexapoda</taxon>
        <taxon>Insecta</taxon>
        <taxon>Pterygota</taxon>
        <taxon>Neoptera</taxon>
        <taxon>Paraneoptera</taxon>
        <taxon>Hemiptera</taxon>
        <taxon>Sternorrhyncha</taxon>
        <taxon>Aphidomorpha</taxon>
        <taxon>Aphidoidea</taxon>
        <taxon>Aphididae</taxon>
        <taxon>Sipha</taxon>
    </lineage>
</organism>
<dbReference type="PANTHER" id="PTHR37984">
    <property type="entry name" value="PROTEIN CBG26694"/>
    <property type="match status" value="1"/>
</dbReference>
<sequence length="461" mass="53072">MENILRGISRVQVYLDDIIICGSSRSECEENVNAVLERLNEYRVKVNFEKCQFYYSSVQFLGHKIDYQGVHPDENKMNAIRNAPCPNDVVQLKSFLGLINYYQRFIPMSSSILAPLYNLTKNKIPWNWSDECRLAFENVKQALIKSQLLVTYNPDLPLVVTCDSSSYGVGAVLSHLIDGEEKPILFASSTLSAAEKNYAQIEREGLAIIFAVKKFHKYLFGRKFILVTDHLPLKSIFHPSKNIPVVASSRLQRWAVILSTYQYEIQHRKGVDISNADALSRLPQCSSTGENACSILLLENLPLTYKEVSKKTSTDEVLEEISRYTKEGWPEEKLLNSEYQQYYKRREELSLVNDCLLLGNRVVIPKSLREDVLGLIHKNHPGIVRSKMLARSYVWWPNIDSDIDKFIKTCTECQCNQNDKKVSEKVYIPWENPSDSWKRVHIDFLEINQVKLLIIVDSFSK</sequence>
<keyword evidence="6" id="KW-0378">Hydrolase</keyword>
<dbReference type="Gene3D" id="1.10.340.70">
    <property type="match status" value="1"/>
</dbReference>
<keyword evidence="9" id="KW-1185">Reference proteome</keyword>
<evidence type="ECO:0000256" key="1">
    <source>
        <dbReference type="ARBA" id="ARBA00012493"/>
    </source>
</evidence>
<keyword evidence="2" id="KW-0808">Transferase</keyword>
<dbReference type="Pfam" id="PF17917">
    <property type="entry name" value="RT_RNaseH"/>
    <property type="match status" value="1"/>
</dbReference>
<dbReference type="Pfam" id="PF00078">
    <property type="entry name" value="RVT_1"/>
    <property type="match status" value="1"/>
</dbReference>
<evidence type="ECO:0000256" key="3">
    <source>
        <dbReference type="ARBA" id="ARBA00022695"/>
    </source>
</evidence>
<evidence type="ECO:0000256" key="6">
    <source>
        <dbReference type="ARBA" id="ARBA00022801"/>
    </source>
</evidence>
<proteinExistence type="predicted"/>
<dbReference type="EC" id="2.7.7.49" evidence="1"/>
<evidence type="ECO:0000256" key="5">
    <source>
        <dbReference type="ARBA" id="ARBA00022759"/>
    </source>
</evidence>
<dbReference type="InterPro" id="IPR043128">
    <property type="entry name" value="Rev_trsase/Diguanyl_cyclase"/>
</dbReference>
<dbReference type="Proteomes" id="UP000694846">
    <property type="component" value="Unplaced"/>
</dbReference>
<gene>
    <name evidence="10" type="primary">LOC112681241</name>
</gene>
<dbReference type="Pfam" id="PF17921">
    <property type="entry name" value="Integrase_H2C2"/>
    <property type="match status" value="1"/>
</dbReference>
<dbReference type="GO" id="GO:0004519">
    <property type="term" value="F:endonuclease activity"/>
    <property type="evidence" value="ECO:0007669"/>
    <property type="project" value="UniProtKB-KW"/>
</dbReference>
<evidence type="ECO:0000256" key="2">
    <source>
        <dbReference type="ARBA" id="ARBA00022679"/>
    </source>
</evidence>
<dbReference type="InterPro" id="IPR000477">
    <property type="entry name" value="RT_dom"/>
</dbReference>
<keyword evidence="3" id="KW-0548">Nucleotidyltransferase</keyword>
<dbReference type="InterPro" id="IPR041373">
    <property type="entry name" value="RT_RNaseH"/>
</dbReference>
<keyword evidence="5" id="KW-0255">Endonuclease</keyword>
<evidence type="ECO:0000259" key="8">
    <source>
        <dbReference type="PROSITE" id="PS50878"/>
    </source>
</evidence>
<reference evidence="10" key="1">
    <citation type="submission" date="2025-08" db="UniProtKB">
        <authorList>
            <consortium name="RefSeq"/>
        </authorList>
    </citation>
    <scope>IDENTIFICATION</scope>
    <source>
        <tissue evidence="10">Whole body</tissue>
    </source>
</reference>
<name>A0A8B8FAA2_9HEMI</name>
<dbReference type="InterPro" id="IPR043502">
    <property type="entry name" value="DNA/RNA_pol_sf"/>
</dbReference>
<feature type="domain" description="Reverse transcriptase" evidence="8">
    <location>
        <begin position="1"/>
        <end position="65"/>
    </location>
</feature>
<dbReference type="GO" id="GO:0003964">
    <property type="term" value="F:RNA-directed DNA polymerase activity"/>
    <property type="evidence" value="ECO:0007669"/>
    <property type="project" value="UniProtKB-KW"/>
</dbReference>
<dbReference type="FunFam" id="1.10.340.70:FF:000003">
    <property type="entry name" value="Protein CBG25708"/>
    <property type="match status" value="1"/>
</dbReference>
<evidence type="ECO:0000313" key="9">
    <source>
        <dbReference type="Proteomes" id="UP000694846"/>
    </source>
</evidence>
<dbReference type="SUPFAM" id="SSF56672">
    <property type="entry name" value="DNA/RNA polymerases"/>
    <property type="match status" value="1"/>
</dbReference>
<dbReference type="InterPro" id="IPR050951">
    <property type="entry name" value="Retrovirus_Pol_polyprotein"/>
</dbReference>
<dbReference type="AlphaFoldDB" id="A0A8B8FAA2"/>
<evidence type="ECO:0000256" key="4">
    <source>
        <dbReference type="ARBA" id="ARBA00022722"/>
    </source>
</evidence>
<keyword evidence="4" id="KW-0540">Nuclease</keyword>
<accession>A0A8B8FAA2</accession>
<protein>
    <recommendedName>
        <fullName evidence="1">RNA-directed DNA polymerase</fullName>
        <ecNumber evidence="1">2.7.7.49</ecNumber>
    </recommendedName>
</protein>
<dbReference type="FunFam" id="3.10.20.370:FF:000001">
    <property type="entry name" value="Retrovirus-related Pol polyprotein from transposon 17.6-like protein"/>
    <property type="match status" value="1"/>
</dbReference>
<dbReference type="OrthoDB" id="6580001at2759"/>
<dbReference type="RefSeq" id="XP_025407290.1">
    <property type="nucleotide sequence ID" value="XM_025551505.1"/>
</dbReference>
<dbReference type="PANTHER" id="PTHR37984:SF5">
    <property type="entry name" value="PROTEIN NYNRIN-LIKE"/>
    <property type="match status" value="1"/>
</dbReference>
<evidence type="ECO:0000256" key="7">
    <source>
        <dbReference type="ARBA" id="ARBA00022918"/>
    </source>
</evidence>
<keyword evidence="7" id="KW-0695">RNA-directed DNA polymerase</keyword>
<evidence type="ECO:0000313" key="10">
    <source>
        <dbReference type="RefSeq" id="XP_025407290.1"/>
    </source>
</evidence>
<dbReference type="Gene3D" id="3.30.70.270">
    <property type="match status" value="2"/>
</dbReference>
<dbReference type="PROSITE" id="PS50878">
    <property type="entry name" value="RT_POL"/>
    <property type="match status" value="1"/>
</dbReference>